<keyword evidence="10" id="KW-0496">Mitochondrion</keyword>
<reference evidence="18" key="4">
    <citation type="submission" date="2020-10" db="UniProtKB">
        <authorList>
            <consortium name="WormBaseParasite"/>
        </authorList>
    </citation>
    <scope>IDENTIFICATION</scope>
</reference>
<evidence type="ECO:0000256" key="3">
    <source>
        <dbReference type="ARBA" id="ARBA00016229"/>
    </source>
</evidence>
<dbReference type="GeneID" id="36341412"/>
<evidence type="ECO:0000256" key="13">
    <source>
        <dbReference type="SAM" id="MobiDB-lite"/>
    </source>
</evidence>
<dbReference type="RefSeq" id="XP_024350642.1">
    <property type="nucleotide sequence ID" value="XM_024494946.1"/>
</dbReference>
<dbReference type="EMBL" id="LK028583">
    <property type="protein sequence ID" value="CDS21248.1"/>
    <property type="molecule type" value="Genomic_DNA"/>
</dbReference>
<dbReference type="PANTHER" id="PTHR12504:SF0">
    <property type="entry name" value="MITOCHONDRIAL IMPORT RECEPTOR SUBUNIT TOM22 HOMOLOG"/>
    <property type="match status" value="1"/>
</dbReference>
<protein>
    <recommendedName>
        <fullName evidence="3">Mitochondrial import receptor subunit TOM22 homolog</fullName>
    </recommendedName>
</protein>
<dbReference type="PANTHER" id="PTHR12504">
    <property type="entry name" value="MITOCHONDRIAL IMPORT RECEPTOR SUBUNIT TOM22"/>
    <property type="match status" value="1"/>
</dbReference>
<reference evidence="14 17" key="2">
    <citation type="journal article" date="2013" name="Nature">
        <title>The genomes of four tapeworm species reveal adaptations to parasitism.</title>
        <authorList>
            <person name="Tsai I.J."/>
            <person name="Zarowiecki M."/>
            <person name="Holroyd N."/>
            <person name="Garciarrubio A."/>
            <person name="Sanchez-Flores A."/>
            <person name="Brooks K.L."/>
            <person name="Tracey A."/>
            <person name="Bobes R.J."/>
            <person name="Fragoso G."/>
            <person name="Sciutto E."/>
            <person name="Aslett M."/>
            <person name="Beasley H."/>
            <person name="Bennett H.M."/>
            <person name="Cai J."/>
            <person name="Camicia F."/>
            <person name="Clark R."/>
            <person name="Cucher M."/>
            <person name="De Silva N."/>
            <person name="Day T.A."/>
            <person name="Deplazes P."/>
            <person name="Estrada K."/>
            <person name="Fernandez C."/>
            <person name="Holland P.W."/>
            <person name="Hou J."/>
            <person name="Hu S."/>
            <person name="Huckvale T."/>
            <person name="Hung S.S."/>
            <person name="Kamenetzky L."/>
            <person name="Keane J.A."/>
            <person name="Kiss F."/>
            <person name="Koziol U."/>
            <person name="Lambert O."/>
            <person name="Liu K."/>
            <person name="Luo X."/>
            <person name="Luo Y."/>
            <person name="Macchiaroli N."/>
            <person name="Nichol S."/>
            <person name="Paps J."/>
            <person name="Parkinson J."/>
            <person name="Pouchkina-Stantcheva N."/>
            <person name="Riddiford N."/>
            <person name="Rosenzvit M."/>
            <person name="Salinas G."/>
            <person name="Wasmuth J.D."/>
            <person name="Zamanian M."/>
            <person name="Zheng Y."/>
            <person name="Cai X."/>
            <person name="Soberon X."/>
            <person name="Olson P.D."/>
            <person name="Laclette J.P."/>
            <person name="Brehm K."/>
            <person name="Berriman M."/>
            <person name="Garciarrubio A."/>
            <person name="Bobes R.J."/>
            <person name="Fragoso G."/>
            <person name="Sanchez-Flores A."/>
            <person name="Estrada K."/>
            <person name="Cevallos M.A."/>
            <person name="Morett E."/>
            <person name="Gonzalez V."/>
            <person name="Portillo T."/>
            <person name="Ochoa-Leyva A."/>
            <person name="Jose M.V."/>
            <person name="Sciutto E."/>
            <person name="Landa A."/>
            <person name="Jimenez L."/>
            <person name="Valdes V."/>
            <person name="Carrero J.C."/>
            <person name="Larralde C."/>
            <person name="Morales-Montor J."/>
            <person name="Limon-Lason J."/>
            <person name="Soberon X."/>
            <person name="Laclette J.P."/>
        </authorList>
    </citation>
    <scope>NUCLEOTIDE SEQUENCE [LARGE SCALE GENOMIC DNA]</scope>
</reference>
<dbReference type="WBParaSite" id="EgrG_000163800">
    <property type="protein sequence ID" value="EgrG_000163800"/>
    <property type="gene ID" value="EgrG_000163800"/>
</dbReference>
<dbReference type="GO" id="GO:0005741">
    <property type="term" value="C:mitochondrial outer membrane"/>
    <property type="evidence" value="ECO:0007669"/>
    <property type="project" value="UniProtKB-SubCell"/>
</dbReference>
<keyword evidence="11" id="KW-0472">Membrane</keyword>
<evidence type="ECO:0000313" key="16">
    <source>
        <dbReference type="Proteomes" id="UP000019149"/>
    </source>
</evidence>
<keyword evidence="9" id="KW-0811">Translocation</keyword>
<dbReference type="CDD" id="cd22884">
    <property type="entry name" value="TOM22"/>
    <property type="match status" value="1"/>
</dbReference>
<keyword evidence="8" id="KW-1133">Transmembrane helix</keyword>
<keyword evidence="5" id="KW-0812">Transmembrane</keyword>
<comment type="similarity">
    <text evidence="2">Belongs to the Tom22 family.</text>
</comment>
<keyword evidence="6" id="KW-1000">Mitochondrion outer membrane</keyword>
<keyword evidence="16" id="KW-1185">Reference proteome</keyword>
<organism evidence="15 16">
    <name type="scientific">Echinococcus granulosus</name>
    <name type="common">Hydatid tapeworm</name>
    <dbReference type="NCBI Taxonomy" id="6210"/>
    <lineage>
        <taxon>Eukaryota</taxon>
        <taxon>Metazoa</taxon>
        <taxon>Spiralia</taxon>
        <taxon>Lophotrochozoa</taxon>
        <taxon>Platyhelminthes</taxon>
        <taxon>Cestoda</taxon>
        <taxon>Eucestoda</taxon>
        <taxon>Cyclophyllidea</taxon>
        <taxon>Taeniidae</taxon>
        <taxon>Echinococcus</taxon>
        <taxon>Echinococcus granulosus group</taxon>
    </lineage>
</organism>
<evidence type="ECO:0000313" key="18">
    <source>
        <dbReference type="WBParaSite" id="EgrG_000163800"/>
    </source>
</evidence>
<dbReference type="STRING" id="6210.U6JAX0"/>
<evidence type="ECO:0000256" key="11">
    <source>
        <dbReference type="ARBA" id="ARBA00023136"/>
    </source>
</evidence>
<dbReference type="Proteomes" id="UP000019149">
    <property type="component" value="Unassembled WGS sequence"/>
</dbReference>
<evidence type="ECO:0000313" key="15">
    <source>
        <dbReference type="EMBL" id="EUB59446.1"/>
    </source>
</evidence>
<evidence type="ECO:0000256" key="9">
    <source>
        <dbReference type="ARBA" id="ARBA00023010"/>
    </source>
</evidence>
<feature type="region of interest" description="Disordered" evidence="13">
    <location>
        <begin position="13"/>
        <end position="71"/>
    </location>
</feature>
<accession>U6JAX0</accession>
<dbReference type="OrthoDB" id="10016939at2759"/>
<dbReference type="InterPro" id="IPR005683">
    <property type="entry name" value="Tom22"/>
</dbReference>
<evidence type="ECO:0000256" key="8">
    <source>
        <dbReference type="ARBA" id="ARBA00022989"/>
    </source>
</evidence>
<dbReference type="Pfam" id="PF04281">
    <property type="entry name" value="Tom22"/>
    <property type="match status" value="1"/>
</dbReference>
<dbReference type="Proteomes" id="UP000492820">
    <property type="component" value="Unassembled WGS sequence"/>
</dbReference>
<dbReference type="EMBL" id="APAU02000044">
    <property type="protein sequence ID" value="EUB59446.1"/>
    <property type="molecule type" value="Genomic_DNA"/>
</dbReference>
<keyword evidence="7" id="KW-0653">Protein transport</keyword>
<dbReference type="OMA" id="DKDSGME"/>
<evidence type="ECO:0000256" key="1">
    <source>
        <dbReference type="ARBA" id="ARBA00004572"/>
    </source>
</evidence>
<dbReference type="KEGG" id="egl:EGR_05697"/>
<proteinExistence type="inferred from homology"/>
<dbReference type="AlphaFoldDB" id="U6JAX0"/>
<reference evidence="14" key="3">
    <citation type="submission" date="2014-06" db="EMBL/GenBank/DDBJ databases">
        <authorList>
            <person name="Aslett M."/>
        </authorList>
    </citation>
    <scope>NUCLEOTIDE SEQUENCE</scope>
</reference>
<evidence type="ECO:0000313" key="14">
    <source>
        <dbReference type="EMBL" id="CDS21248.1"/>
    </source>
</evidence>
<feature type="compositionally biased region" description="Low complexity" evidence="13">
    <location>
        <begin position="60"/>
        <end position="71"/>
    </location>
</feature>
<reference evidence="15 16" key="1">
    <citation type="journal article" date="2013" name="Nat. Genet.">
        <title>The genome of the hydatid tapeworm Echinococcus granulosus.</title>
        <authorList>
            <person name="Zheng H."/>
            <person name="Zhang W."/>
            <person name="Zhang L."/>
            <person name="Zhang Z."/>
            <person name="Li J."/>
            <person name="Lu G."/>
            <person name="Zhu Y."/>
            <person name="Wang Y."/>
            <person name="Huang Y."/>
            <person name="Liu J."/>
            <person name="Kang H."/>
            <person name="Chen J."/>
            <person name="Wang L."/>
            <person name="Chen A."/>
            <person name="Yu S."/>
            <person name="Gao Z."/>
            <person name="Jin L."/>
            <person name="Gu W."/>
            <person name="Wang Z."/>
            <person name="Zhao L."/>
            <person name="Shi B."/>
            <person name="Wen H."/>
            <person name="Lin R."/>
            <person name="Jones M.K."/>
            <person name="Brejova B."/>
            <person name="Vinar T."/>
            <person name="Zhao G."/>
            <person name="McManus D.P."/>
            <person name="Chen Z."/>
            <person name="Zhou Y."/>
            <person name="Wang S."/>
        </authorList>
    </citation>
    <scope>NUCLEOTIDE SEQUENCE [LARGE SCALE GENOMIC DNA]</scope>
</reference>
<feature type="compositionally biased region" description="Pro residues" evidence="13">
    <location>
        <begin position="30"/>
        <end position="40"/>
    </location>
</feature>
<gene>
    <name evidence="15 18" type="ORF">EGR_05697</name>
    <name evidence="14" type="ORF">EgrG_000163800</name>
</gene>
<comment type="subcellular location">
    <subcellularLocation>
        <location evidence="1">Mitochondrion outer membrane</location>
        <topology evidence="1">Single-pass membrane protein</topology>
    </subcellularLocation>
</comment>
<dbReference type="CTD" id="36341412"/>
<evidence type="ECO:0000256" key="2">
    <source>
        <dbReference type="ARBA" id="ARBA00009874"/>
    </source>
</evidence>
<keyword evidence="12 15" id="KW-0675">Receptor</keyword>
<evidence type="ECO:0000256" key="6">
    <source>
        <dbReference type="ARBA" id="ARBA00022787"/>
    </source>
</evidence>
<evidence type="ECO:0000256" key="12">
    <source>
        <dbReference type="ARBA" id="ARBA00023170"/>
    </source>
</evidence>
<evidence type="ECO:0000256" key="5">
    <source>
        <dbReference type="ARBA" id="ARBA00022692"/>
    </source>
</evidence>
<keyword evidence="4" id="KW-0813">Transport</keyword>
<evidence type="ECO:0000256" key="7">
    <source>
        <dbReference type="ARBA" id="ARBA00022927"/>
    </source>
</evidence>
<name>U6JAX0_ECHGR</name>
<evidence type="ECO:0000313" key="17">
    <source>
        <dbReference type="Proteomes" id="UP000492820"/>
    </source>
</evidence>
<evidence type="ECO:0000256" key="10">
    <source>
        <dbReference type="ARBA" id="ARBA00023128"/>
    </source>
</evidence>
<sequence length="207" mass="21927">MCAERNCEDFIQVDVSTDEDASAASASAPAPEPAPPPPLLLPQLGPQQILSEETSPEIEVIPPALSSSSPPLVAPPAIQTLIIDEVTQGDTDDDDDSDFEDETLAERLLGLTEMFPEWLRSAAASALDGTVVMVRGAYSLSRSSAWFAASVMTVCMLPLMLELERNQMEEQEASEHRSMMLGPGGAGTQGLAGFQANMPVLSPAIAK</sequence>
<evidence type="ECO:0000256" key="4">
    <source>
        <dbReference type="ARBA" id="ARBA00022448"/>
    </source>
</evidence>
<dbReference type="GO" id="GO:0006886">
    <property type="term" value="P:intracellular protein transport"/>
    <property type="evidence" value="ECO:0007669"/>
    <property type="project" value="InterPro"/>
</dbReference>